<dbReference type="EMBL" id="JAYRBN010000061">
    <property type="protein sequence ID" value="KAL2739558.1"/>
    <property type="molecule type" value="Genomic_DNA"/>
</dbReference>
<evidence type="ECO:0000256" key="1">
    <source>
        <dbReference type="SAM" id="MobiDB-lite"/>
    </source>
</evidence>
<evidence type="ECO:0008006" key="4">
    <source>
        <dbReference type="Google" id="ProtNLM"/>
    </source>
</evidence>
<dbReference type="AlphaFoldDB" id="A0ABD2C3E3"/>
<evidence type="ECO:0000313" key="3">
    <source>
        <dbReference type="Proteomes" id="UP001607303"/>
    </source>
</evidence>
<feature type="region of interest" description="Disordered" evidence="1">
    <location>
        <begin position="76"/>
        <end position="112"/>
    </location>
</feature>
<reference evidence="2 3" key="1">
    <citation type="journal article" date="2024" name="Ann. Entomol. Soc. Am.">
        <title>Genomic analyses of the southern and eastern yellowjacket wasps (Hymenoptera: Vespidae) reveal evolutionary signatures of social life.</title>
        <authorList>
            <person name="Catto M.A."/>
            <person name="Caine P.B."/>
            <person name="Orr S.E."/>
            <person name="Hunt B.G."/>
            <person name="Goodisman M.A.D."/>
        </authorList>
    </citation>
    <scope>NUCLEOTIDE SEQUENCE [LARGE SCALE GENOMIC DNA]</scope>
    <source>
        <strain evidence="2">232</strain>
        <tissue evidence="2">Head and thorax</tissue>
    </source>
</reference>
<gene>
    <name evidence="2" type="ORF">V1477_010947</name>
</gene>
<protein>
    <recommendedName>
        <fullName evidence="4">PIN domain-containing protein</fullName>
    </recommendedName>
</protein>
<proteinExistence type="predicted"/>
<comment type="caution">
    <text evidence="2">The sequence shown here is derived from an EMBL/GenBank/DDBJ whole genome shotgun (WGS) entry which is preliminary data.</text>
</comment>
<sequence length="177" mass="19441">MNSEPRNNVEMKLEEVRSRLLPFPAVFRISSQQSFTPSWNAKEALPSSYRMREQSGRDNAVLSTNRKWLARLDGDASGSGSVGDGGNVGGGGSAGDGNLVGTRNRKDKDTPNSARIRLLDTSTLLRFMIYGSDIGEKEGLTLPAQTYRKLYLDYHDAGFRGLIKVTRILAISGLQLF</sequence>
<name>A0ABD2C3E3_VESMC</name>
<organism evidence="2 3">
    <name type="scientific">Vespula maculifrons</name>
    <name type="common">Eastern yellow jacket</name>
    <name type="synonym">Wasp</name>
    <dbReference type="NCBI Taxonomy" id="7453"/>
    <lineage>
        <taxon>Eukaryota</taxon>
        <taxon>Metazoa</taxon>
        <taxon>Ecdysozoa</taxon>
        <taxon>Arthropoda</taxon>
        <taxon>Hexapoda</taxon>
        <taxon>Insecta</taxon>
        <taxon>Pterygota</taxon>
        <taxon>Neoptera</taxon>
        <taxon>Endopterygota</taxon>
        <taxon>Hymenoptera</taxon>
        <taxon>Apocrita</taxon>
        <taxon>Aculeata</taxon>
        <taxon>Vespoidea</taxon>
        <taxon>Vespidae</taxon>
        <taxon>Vespinae</taxon>
        <taxon>Vespula</taxon>
    </lineage>
</organism>
<feature type="compositionally biased region" description="Gly residues" evidence="1">
    <location>
        <begin position="80"/>
        <end position="95"/>
    </location>
</feature>
<evidence type="ECO:0000313" key="2">
    <source>
        <dbReference type="EMBL" id="KAL2739558.1"/>
    </source>
</evidence>
<keyword evidence="3" id="KW-1185">Reference proteome</keyword>
<accession>A0ABD2C3E3</accession>
<dbReference type="Proteomes" id="UP001607303">
    <property type="component" value="Unassembled WGS sequence"/>
</dbReference>